<dbReference type="InterPro" id="IPR006531">
    <property type="entry name" value="Gp5/Vgr_OB"/>
</dbReference>
<dbReference type="InterPro" id="IPR037026">
    <property type="entry name" value="Vgr_OB-fold_dom_sf"/>
</dbReference>
<dbReference type="RefSeq" id="WP_378139188.1">
    <property type="nucleotide sequence ID" value="NZ_JBHSMI010000067.1"/>
</dbReference>
<sequence length="245" mass="25714">MTSMNDLFSSGSGGGMLGGGSGTVSGVMIAQVTNNSDPDGLNRVKIKFPLRENNHETDWVPVASLMSGGSRGTLFVPEVGDEVLVAFHLGNLDQPFVIGSLWNSNAKPPAKDEKNNLRKIHSRDGHELIFDDTENKGKVTVQTKKGIRLEIDDANEKITLGTKGDAQSVVLAGSSAGTITVKSGSNKITIDNKGDISIESAKAVTVKSAQINLEATASLKVKAGAKLDLLADGMITIKGAMVKIN</sequence>
<feature type="domain" description="Gp5/Type VI secretion system Vgr protein OB-fold" evidence="1">
    <location>
        <begin position="29"/>
        <end position="102"/>
    </location>
</feature>
<evidence type="ECO:0000259" key="1">
    <source>
        <dbReference type="Pfam" id="PF04717"/>
    </source>
</evidence>
<keyword evidence="3" id="KW-1185">Reference proteome</keyword>
<proteinExistence type="predicted"/>
<comment type="caution">
    <text evidence="2">The sequence shown here is derived from an EMBL/GenBank/DDBJ whole genome shotgun (WGS) entry which is preliminary data.</text>
</comment>
<protein>
    <submittedName>
        <fullName evidence="2">Phage baseplate assembly protein V</fullName>
    </submittedName>
</protein>
<evidence type="ECO:0000313" key="2">
    <source>
        <dbReference type="EMBL" id="MFC5406951.1"/>
    </source>
</evidence>
<gene>
    <name evidence="2" type="ORF">ACFPOF_29855</name>
</gene>
<evidence type="ECO:0000313" key="3">
    <source>
        <dbReference type="Proteomes" id="UP001596113"/>
    </source>
</evidence>
<dbReference type="Pfam" id="PF04717">
    <property type="entry name" value="Phage_base_V"/>
    <property type="match status" value="1"/>
</dbReference>
<dbReference type="EMBL" id="JBHSMI010000067">
    <property type="protein sequence ID" value="MFC5406951.1"/>
    <property type="molecule type" value="Genomic_DNA"/>
</dbReference>
<reference evidence="3" key="1">
    <citation type="journal article" date="2019" name="Int. J. Syst. Evol. Microbiol.">
        <title>The Global Catalogue of Microorganisms (GCM) 10K type strain sequencing project: providing services to taxonomists for standard genome sequencing and annotation.</title>
        <authorList>
            <consortium name="The Broad Institute Genomics Platform"/>
            <consortium name="The Broad Institute Genome Sequencing Center for Infectious Disease"/>
            <person name="Wu L."/>
            <person name="Ma J."/>
        </authorList>
    </citation>
    <scope>NUCLEOTIDE SEQUENCE [LARGE SCALE GENOMIC DNA]</scope>
    <source>
        <strain evidence="3">CGMCC 1.18575</strain>
    </source>
</reference>
<dbReference type="SUPFAM" id="SSF69349">
    <property type="entry name" value="Phage fibre proteins"/>
    <property type="match status" value="1"/>
</dbReference>
<organism evidence="2 3">
    <name type="scientific">Cohnella soli</name>
    <dbReference type="NCBI Taxonomy" id="425005"/>
    <lineage>
        <taxon>Bacteria</taxon>
        <taxon>Bacillati</taxon>
        <taxon>Bacillota</taxon>
        <taxon>Bacilli</taxon>
        <taxon>Bacillales</taxon>
        <taxon>Paenibacillaceae</taxon>
        <taxon>Cohnella</taxon>
    </lineage>
</organism>
<accession>A0ABW0I3I4</accession>
<name>A0ABW0I3I4_9BACL</name>
<dbReference type="Gene3D" id="2.40.50.230">
    <property type="entry name" value="Gp5 N-terminal domain"/>
    <property type="match status" value="1"/>
</dbReference>
<dbReference type="Proteomes" id="UP001596113">
    <property type="component" value="Unassembled WGS sequence"/>
</dbReference>
<dbReference type="SUPFAM" id="SSF69255">
    <property type="entry name" value="gp5 N-terminal domain-like"/>
    <property type="match status" value="1"/>
</dbReference>